<accession>A0ABQ0E4R4</accession>
<feature type="domain" description="Glycosyl transferase family 1" evidence="3">
    <location>
        <begin position="252"/>
        <end position="411"/>
    </location>
</feature>
<comment type="caution">
    <text evidence="4">The sequence shown here is derived from an EMBL/GenBank/DDBJ whole genome shotgun (WGS) entry which is preliminary data.</text>
</comment>
<dbReference type="PANTHER" id="PTHR12526">
    <property type="entry name" value="GLYCOSYLTRANSFERASE"/>
    <property type="match status" value="1"/>
</dbReference>
<evidence type="ECO:0000256" key="1">
    <source>
        <dbReference type="ARBA" id="ARBA00022676"/>
    </source>
</evidence>
<name>A0ABQ0E4R4_9BACT</name>
<protein>
    <submittedName>
        <fullName evidence="4">Glycosyltransferase family 4 protein</fullName>
    </submittedName>
</protein>
<sequence>MARLSFAAETDMSFTSGDATEAGAERGRPAAPPAVAYVLLWFPLSSETFIFREVVQLRQRGLPVYAYSMYGENLKGCSEEMRDYDGPVRRMGFRAAGRVLAAFWRALRQRPGKVWGLMREGLFRRMRNLEAVGENTWCFLAGFLLAEQCRRDGVQLIHAAWANGPATAAWVASRMSGIPFAFTGRAGDIYPEDGLLQEKSRDALFIRTNNRTNVQWLRSFCPPEGGDKVHAIYNSLTFRPRGRCAMPMQPPYRLLAVGRFARTKGFPELLTAMARLRRENVPVTLTLVGDGNWRRKLTKMRDALGLAGFVDMPGFIPHDKICDSMLDHDMLVMPSVVHTNGDRDGIPNVIMEALSHRMPVIATDVCGISEVIIDGETGLLVQQRDPRALAGAVRRMLADRQAALDMAEAGRALVENLFDPTRNITAVYDLYVAECARAARKRDNGHDAAGRSFAVTGMAEEGA</sequence>
<keyword evidence="1" id="KW-0328">Glycosyltransferase</keyword>
<dbReference type="Pfam" id="PF00534">
    <property type="entry name" value="Glycos_transf_1"/>
    <property type="match status" value="1"/>
</dbReference>
<evidence type="ECO:0000313" key="4">
    <source>
        <dbReference type="EMBL" id="GAB1252643.1"/>
    </source>
</evidence>
<evidence type="ECO:0000256" key="2">
    <source>
        <dbReference type="ARBA" id="ARBA00022679"/>
    </source>
</evidence>
<dbReference type="EMBL" id="BAAFSG010000001">
    <property type="protein sequence ID" value="GAB1252643.1"/>
    <property type="molecule type" value="Genomic_DNA"/>
</dbReference>
<keyword evidence="5" id="KW-1185">Reference proteome</keyword>
<dbReference type="Gene3D" id="3.40.50.2000">
    <property type="entry name" value="Glycogen Phosphorylase B"/>
    <property type="match status" value="2"/>
</dbReference>
<keyword evidence="2" id="KW-0808">Transferase</keyword>
<dbReference type="Proteomes" id="UP001628192">
    <property type="component" value="Unassembled WGS sequence"/>
</dbReference>
<proteinExistence type="predicted"/>
<evidence type="ECO:0000259" key="3">
    <source>
        <dbReference type="Pfam" id="PF00534"/>
    </source>
</evidence>
<organism evidence="4 5">
    <name type="scientific">Desulfovibrio falkowii</name>
    <dbReference type="NCBI Taxonomy" id="3136602"/>
    <lineage>
        <taxon>Bacteria</taxon>
        <taxon>Pseudomonadati</taxon>
        <taxon>Thermodesulfobacteriota</taxon>
        <taxon>Desulfovibrionia</taxon>
        <taxon>Desulfovibrionales</taxon>
        <taxon>Desulfovibrionaceae</taxon>
        <taxon>Desulfovibrio</taxon>
    </lineage>
</organism>
<dbReference type="PANTHER" id="PTHR12526:SF510">
    <property type="entry name" value="D-INOSITOL 3-PHOSPHATE GLYCOSYLTRANSFERASE"/>
    <property type="match status" value="1"/>
</dbReference>
<dbReference type="InterPro" id="IPR001296">
    <property type="entry name" value="Glyco_trans_1"/>
</dbReference>
<dbReference type="SUPFAM" id="SSF53756">
    <property type="entry name" value="UDP-Glycosyltransferase/glycogen phosphorylase"/>
    <property type="match status" value="1"/>
</dbReference>
<gene>
    <name evidence="4" type="ORF">Defa_01300</name>
</gene>
<reference evidence="4 5" key="1">
    <citation type="journal article" date="2025" name="Int. J. Syst. Evol. Microbiol.">
        <title>Desulfovibrio falkowii sp. nov., Porphyromonas miyakawae sp. nov., Mediterraneibacter flintii sp. nov. and Owariibacterium komagatae gen. nov., sp. nov., isolated from human faeces.</title>
        <authorList>
            <person name="Hamaguchi T."/>
            <person name="Ohara M."/>
            <person name="Hisatomi A."/>
            <person name="Sekiguchi K."/>
            <person name="Takeda J.I."/>
            <person name="Ueyama J."/>
            <person name="Ito M."/>
            <person name="Nishiwaki H."/>
            <person name="Ogi T."/>
            <person name="Hirayama M."/>
            <person name="Ohkuma M."/>
            <person name="Sakamoto M."/>
            <person name="Ohno K."/>
        </authorList>
    </citation>
    <scope>NUCLEOTIDE SEQUENCE [LARGE SCALE GENOMIC DNA]</scope>
    <source>
        <strain evidence="4 5">13CB8C</strain>
    </source>
</reference>
<evidence type="ECO:0000313" key="5">
    <source>
        <dbReference type="Proteomes" id="UP001628192"/>
    </source>
</evidence>